<proteinExistence type="predicted"/>
<keyword evidence="1" id="KW-0472">Membrane</keyword>
<keyword evidence="1" id="KW-1133">Transmembrane helix</keyword>
<evidence type="ECO:0000313" key="2">
    <source>
        <dbReference type="EMBL" id="CAI9725718.1"/>
    </source>
</evidence>
<dbReference type="Proteomes" id="UP001162480">
    <property type="component" value="Chromosome 7"/>
</dbReference>
<evidence type="ECO:0000256" key="1">
    <source>
        <dbReference type="SAM" id="Phobius"/>
    </source>
</evidence>
<sequence length="121" mass="13790">MTETSKRIKEYIYIFIHLFIICVPPIWTGRQSIAALLKKQEERLRESCVEIIQQGSPPPPAGASWSFYVFSLNKHTHCLVWESKPQSSNRESAALTTGPLCLHIQTHALHINIFGFTKGRI</sequence>
<reference evidence="2" key="1">
    <citation type="submission" date="2023-08" db="EMBL/GenBank/DDBJ databases">
        <authorList>
            <person name="Alioto T."/>
            <person name="Alioto T."/>
            <person name="Gomez Garrido J."/>
        </authorList>
    </citation>
    <scope>NUCLEOTIDE SEQUENCE</scope>
</reference>
<protein>
    <submittedName>
        <fullName evidence="2">Uncharacterized protein</fullName>
    </submittedName>
</protein>
<dbReference type="EMBL" id="OX597820">
    <property type="protein sequence ID" value="CAI9725718.1"/>
    <property type="molecule type" value="Genomic_DNA"/>
</dbReference>
<evidence type="ECO:0000313" key="3">
    <source>
        <dbReference type="Proteomes" id="UP001162480"/>
    </source>
</evidence>
<accession>A0AA36B0J9</accession>
<gene>
    <name evidence="2" type="ORF">OCTVUL_1B008840</name>
</gene>
<feature type="transmembrane region" description="Helical" evidence="1">
    <location>
        <begin position="12"/>
        <end position="29"/>
    </location>
</feature>
<name>A0AA36B0J9_OCTVU</name>
<keyword evidence="3" id="KW-1185">Reference proteome</keyword>
<keyword evidence="1" id="KW-0812">Transmembrane</keyword>
<dbReference type="AlphaFoldDB" id="A0AA36B0J9"/>
<organism evidence="2 3">
    <name type="scientific">Octopus vulgaris</name>
    <name type="common">Common octopus</name>
    <dbReference type="NCBI Taxonomy" id="6645"/>
    <lineage>
        <taxon>Eukaryota</taxon>
        <taxon>Metazoa</taxon>
        <taxon>Spiralia</taxon>
        <taxon>Lophotrochozoa</taxon>
        <taxon>Mollusca</taxon>
        <taxon>Cephalopoda</taxon>
        <taxon>Coleoidea</taxon>
        <taxon>Octopodiformes</taxon>
        <taxon>Octopoda</taxon>
        <taxon>Incirrata</taxon>
        <taxon>Octopodidae</taxon>
        <taxon>Octopus</taxon>
    </lineage>
</organism>